<feature type="binding site" evidence="7">
    <location>
        <position position="229"/>
    </location>
    <ligand>
        <name>Mg(2+)</name>
        <dbReference type="ChEBI" id="CHEBI:18420"/>
    </ligand>
</feature>
<evidence type="ECO:0000256" key="5">
    <source>
        <dbReference type="ARBA" id="ARBA00022989"/>
    </source>
</evidence>
<dbReference type="GO" id="GO:0009103">
    <property type="term" value="P:lipopolysaccharide biosynthetic process"/>
    <property type="evidence" value="ECO:0007669"/>
    <property type="project" value="TreeGrafter"/>
</dbReference>
<dbReference type="GO" id="GO:0046872">
    <property type="term" value="F:metal ion binding"/>
    <property type="evidence" value="ECO:0007669"/>
    <property type="project" value="UniProtKB-KW"/>
</dbReference>
<keyword evidence="7" id="KW-0479">Metal-binding</keyword>
<feature type="transmembrane region" description="Helical" evidence="8">
    <location>
        <begin position="313"/>
        <end position="332"/>
    </location>
</feature>
<comment type="cofactor">
    <cofactor evidence="7">
        <name>Mg(2+)</name>
        <dbReference type="ChEBI" id="CHEBI:18420"/>
    </cofactor>
</comment>
<feature type="binding site" evidence="7">
    <location>
        <position position="168"/>
    </location>
    <ligand>
        <name>Mg(2+)</name>
        <dbReference type="ChEBI" id="CHEBI:18420"/>
    </ligand>
</feature>
<accession>A0A1X7JH13</accession>
<evidence type="ECO:0000313" key="9">
    <source>
        <dbReference type="EMBL" id="SMG27323.1"/>
    </source>
</evidence>
<reference evidence="10" key="1">
    <citation type="submission" date="2017-04" db="EMBL/GenBank/DDBJ databases">
        <authorList>
            <person name="Varghese N."/>
            <person name="Submissions S."/>
        </authorList>
    </citation>
    <scope>NUCLEOTIDE SEQUENCE [LARGE SCALE GENOMIC DNA]</scope>
    <source>
        <strain evidence="10">DSM 19835</strain>
    </source>
</reference>
<feature type="transmembrane region" description="Helical" evidence="8">
    <location>
        <begin position="58"/>
        <end position="80"/>
    </location>
</feature>
<keyword evidence="5 8" id="KW-1133">Transmembrane helix</keyword>
<feature type="transmembrane region" description="Helical" evidence="8">
    <location>
        <begin position="86"/>
        <end position="105"/>
    </location>
</feature>
<feature type="transmembrane region" description="Helical" evidence="8">
    <location>
        <begin position="264"/>
        <end position="282"/>
    </location>
</feature>
<dbReference type="GO" id="GO:0044038">
    <property type="term" value="P:cell wall macromolecule biosynthetic process"/>
    <property type="evidence" value="ECO:0007669"/>
    <property type="project" value="TreeGrafter"/>
</dbReference>
<dbReference type="PROSITE" id="PS01348">
    <property type="entry name" value="MRAY_2"/>
    <property type="match status" value="1"/>
</dbReference>
<name>A0A1X7JH13_9FLAO</name>
<protein>
    <submittedName>
        <fullName evidence="9">UDP-N-acetylmuramyl pentapeptide phosphotransferase/UDP-N-acetylglucosamine-1-phosphate transferase</fullName>
    </submittedName>
</protein>
<evidence type="ECO:0000313" key="10">
    <source>
        <dbReference type="Proteomes" id="UP000193420"/>
    </source>
</evidence>
<keyword evidence="7" id="KW-0460">Magnesium</keyword>
<keyword evidence="10" id="KW-1185">Reference proteome</keyword>
<comment type="subcellular location">
    <subcellularLocation>
        <location evidence="1">Cell membrane</location>
        <topology evidence="1">Multi-pass membrane protein</topology>
    </subcellularLocation>
</comment>
<dbReference type="CDD" id="cd06853">
    <property type="entry name" value="GT_WecA_like"/>
    <property type="match status" value="1"/>
</dbReference>
<feature type="transmembrane region" description="Helical" evidence="8">
    <location>
        <begin position="12"/>
        <end position="37"/>
    </location>
</feature>
<feature type="transmembrane region" description="Helical" evidence="8">
    <location>
        <begin position="231"/>
        <end position="252"/>
    </location>
</feature>
<keyword evidence="4 8" id="KW-0812">Transmembrane</keyword>
<keyword evidence="3 9" id="KW-0808">Transferase</keyword>
<evidence type="ECO:0000256" key="8">
    <source>
        <dbReference type="SAM" id="Phobius"/>
    </source>
</evidence>
<proteinExistence type="predicted"/>
<dbReference type="Proteomes" id="UP000193420">
    <property type="component" value="Unassembled WGS sequence"/>
</dbReference>
<evidence type="ECO:0000256" key="6">
    <source>
        <dbReference type="ARBA" id="ARBA00023136"/>
    </source>
</evidence>
<evidence type="ECO:0000256" key="2">
    <source>
        <dbReference type="ARBA" id="ARBA00022475"/>
    </source>
</evidence>
<feature type="transmembrane region" description="Helical" evidence="8">
    <location>
        <begin position="176"/>
        <end position="193"/>
    </location>
</feature>
<sequence>MAYFYELFSNLYFLGVVSICIPLLLCYRMYPVIIFAVRSKNLMDEPGDRSMHTSKTPTLGGVGLFIAFSLSIAFLGLMVGLSQPDLIKLVSLLLATIMLMFLGVKDDLFGLAPKKKFMVQLVASLMVIVLADLRIISFEGIFGLGELPYYISVVFTLFVFLLIINAFNLIDGLDGLAGSVALLSSLSFGTFFFMNERYLFVLISFVLIGALLGFLRYNLSPHRKIFMGDSGSMFIGFLLAFQAVGFLSYNATIDTPVTNIKAPIMAMAILSYPLLDTLRVFAIRISQKRSPFSADRNHIHHRLIDLGITHKQASLFVVVLNSIIIELTFLIRELYINVQLYIIIIAVPLLYVSPWLFVRKQGKLKLIKPKPIKWSNIRSRINNFLG</sequence>
<dbReference type="InterPro" id="IPR018480">
    <property type="entry name" value="PNAcMuramoyl-5peptid_Trfase_CS"/>
</dbReference>
<dbReference type="GO" id="GO:0071555">
    <property type="term" value="P:cell wall organization"/>
    <property type="evidence" value="ECO:0007669"/>
    <property type="project" value="TreeGrafter"/>
</dbReference>
<dbReference type="OrthoDB" id="9783652at2"/>
<dbReference type="EMBL" id="FXAO01000003">
    <property type="protein sequence ID" value="SMG27323.1"/>
    <property type="molecule type" value="Genomic_DNA"/>
</dbReference>
<dbReference type="InterPro" id="IPR000715">
    <property type="entry name" value="Glycosyl_transferase_4"/>
</dbReference>
<dbReference type="RefSeq" id="WP_085498258.1">
    <property type="nucleotide sequence ID" value="NZ_FXAO01000003.1"/>
</dbReference>
<dbReference type="PANTHER" id="PTHR22926:SF3">
    <property type="entry name" value="UNDECAPRENYL-PHOSPHATE ALPHA-N-ACETYLGLUCOSAMINYL 1-PHOSPHATE TRANSFERASE"/>
    <property type="match status" value="1"/>
</dbReference>
<feature type="transmembrane region" description="Helical" evidence="8">
    <location>
        <begin position="117"/>
        <end position="137"/>
    </location>
</feature>
<evidence type="ECO:0000256" key="7">
    <source>
        <dbReference type="PIRSR" id="PIRSR600715-1"/>
    </source>
</evidence>
<evidence type="ECO:0000256" key="1">
    <source>
        <dbReference type="ARBA" id="ARBA00004651"/>
    </source>
</evidence>
<feature type="transmembrane region" description="Helical" evidence="8">
    <location>
        <begin position="199"/>
        <end position="219"/>
    </location>
</feature>
<dbReference type="STRING" id="188872.SAMN03080602_01839"/>
<evidence type="ECO:0000256" key="4">
    <source>
        <dbReference type="ARBA" id="ARBA00022692"/>
    </source>
</evidence>
<dbReference type="GO" id="GO:0005886">
    <property type="term" value="C:plasma membrane"/>
    <property type="evidence" value="ECO:0007669"/>
    <property type="project" value="UniProtKB-SubCell"/>
</dbReference>
<evidence type="ECO:0000256" key="3">
    <source>
        <dbReference type="ARBA" id="ARBA00022679"/>
    </source>
</evidence>
<keyword evidence="2" id="KW-1003">Cell membrane</keyword>
<dbReference type="GO" id="GO:0016780">
    <property type="term" value="F:phosphotransferase activity, for other substituted phosphate groups"/>
    <property type="evidence" value="ECO:0007669"/>
    <property type="project" value="InterPro"/>
</dbReference>
<gene>
    <name evidence="9" type="ORF">SAMN03080602_01839</name>
</gene>
<dbReference type="PANTHER" id="PTHR22926">
    <property type="entry name" value="PHOSPHO-N-ACETYLMURAMOYL-PENTAPEPTIDE-TRANSFERASE"/>
    <property type="match status" value="1"/>
</dbReference>
<organism evidence="9 10">
    <name type="scientific">Arenibacter troitsensis</name>
    <dbReference type="NCBI Taxonomy" id="188872"/>
    <lineage>
        <taxon>Bacteria</taxon>
        <taxon>Pseudomonadati</taxon>
        <taxon>Bacteroidota</taxon>
        <taxon>Flavobacteriia</taxon>
        <taxon>Flavobacteriales</taxon>
        <taxon>Flavobacteriaceae</taxon>
        <taxon>Arenibacter</taxon>
    </lineage>
</organism>
<dbReference type="Pfam" id="PF00953">
    <property type="entry name" value="Glycos_transf_4"/>
    <property type="match status" value="1"/>
</dbReference>
<keyword evidence="6 8" id="KW-0472">Membrane</keyword>
<feature type="transmembrane region" description="Helical" evidence="8">
    <location>
        <begin position="338"/>
        <end position="358"/>
    </location>
</feature>
<dbReference type="AlphaFoldDB" id="A0A1X7JH13"/>
<feature type="transmembrane region" description="Helical" evidence="8">
    <location>
        <begin position="149"/>
        <end position="169"/>
    </location>
</feature>